<name>U9UKS2_RHIID</name>
<protein>
    <submittedName>
        <fullName evidence="1">Uncharacterized protein</fullName>
    </submittedName>
</protein>
<accession>U9UKS2</accession>
<dbReference type="EMBL" id="KI277451">
    <property type="protein sequence ID" value="ESA20297.1"/>
    <property type="molecule type" value="Genomic_DNA"/>
</dbReference>
<gene>
    <name evidence="1" type="ORF">GLOINDRAFT_92429</name>
</gene>
<reference evidence="1" key="1">
    <citation type="submission" date="2013-07" db="EMBL/GenBank/DDBJ databases">
        <title>The genome of an arbuscular mycorrhizal fungus provides insights into the evolution of the oldest plant symbiosis.</title>
        <authorList>
            <consortium name="DOE Joint Genome Institute"/>
            <person name="Tisserant E."/>
            <person name="Malbreil M."/>
            <person name="Kuo A."/>
            <person name="Kohler A."/>
            <person name="Symeonidi A."/>
            <person name="Balestrini R."/>
            <person name="Charron P."/>
            <person name="Duensing N."/>
            <person name="Frei-dit-Frey N."/>
            <person name="Gianinazzi-Pearson V."/>
            <person name="Gilbert B."/>
            <person name="Handa Y."/>
            <person name="Hijri M."/>
            <person name="Kaul R."/>
            <person name="Kawaguchi M."/>
            <person name="Krajinski F."/>
            <person name="Lammers P."/>
            <person name="Lapierre D."/>
            <person name="Masclaux F.G."/>
            <person name="Murat C."/>
            <person name="Morin E."/>
            <person name="Ndikumana S."/>
            <person name="Pagni M."/>
            <person name="Petitpierre D."/>
            <person name="Requena N."/>
            <person name="Rosikiewicz P."/>
            <person name="Riley R."/>
            <person name="Saito K."/>
            <person name="San Clemente H."/>
            <person name="Shapiro H."/>
            <person name="van Tuinen D."/>
            <person name="Becard G."/>
            <person name="Bonfante P."/>
            <person name="Paszkowski U."/>
            <person name="Shachar-Hill Y."/>
            <person name="Young J.P."/>
            <person name="Sanders I.R."/>
            <person name="Henrissat B."/>
            <person name="Rensing S.A."/>
            <person name="Grigoriev I.V."/>
            <person name="Corradi N."/>
            <person name="Roux C."/>
            <person name="Martin F."/>
        </authorList>
    </citation>
    <scope>NUCLEOTIDE SEQUENCE</scope>
    <source>
        <strain evidence="1">DAOM 197198</strain>
    </source>
</reference>
<dbReference type="AlphaFoldDB" id="U9UKS2"/>
<evidence type="ECO:0000313" key="1">
    <source>
        <dbReference type="EMBL" id="ESA20297.1"/>
    </source>
</evidence>
<proteinExistence type="predicted"/>
<sequence>MDFIFVFIVYFYATATLFLVLKKVVIGFVARPLQFNYLFNVPLFFQKSGYDFPEFPEFFQKLYYVCLFIVDPLEQTIKLERPHVILGICNILELCGVKDQLDHVIVYHSLMPKRHI</sequence>
<organism evidence="1">
    <name type="scientific">Rhizophagus irregularis (strain DAOM 181602 / DAOM 197198 / MUCL 43194)</name>
    <name type="common">Arbuscular mycorrhizal fungus</name>
    <name type="synonym">Glomus intraradices</name>
    <dbReference type="NCBI Taxonomy" id="747089"/>
    <lineage>
        <taxon>Eukaryota</taxon>
        <taxon>Fungi</taxon>
        <taxon>Fungi incertae sedis</taxon>
        <taxon>Mucoromycota</taxon>
        <taxon>Glomeromycotina</taxon>
        <taxon>Glomeromycetes</taxon>
        <taxon>Glomerales</taxon>
        <taxon>Glomeraceae</taxon>
        <taxon>Rhizophagus</taxon>
    </lineage>
</organism>
<dbReference type="HOGENOM" id="CLU_2098092_0_0_1"/>